<organism evidence="2">
    <name type="scientific">Tanacetum cinerariifolium</name>
    <name type="common">Dalmatian daisy</name>
    <name type="synonym">Chrysanthemum cinerariifolium</name>
    <dbReference type="NCBI Taxonomy" id="118510"/>
    <lineage>
        <taxon>Eukaryota</taxon>
        <taxon>Viridiplantae</taxon>
        <taxon>Streptophyta</taxon>
        <taxon>Embryophyta</taxon>
        <taxon>Tracheophyta</taxon>
        <taxon>Spermatophyta</taxon>
        <taxon>Magnoliopsida</taxon>
        <taxon>eudicotyledons</taxon>
        <taxon>Gunneridae</taxon>
        <taxon>Pentapetalae</taxon>
        <taxon>asterids</taxon>
        <taxon>campanulids</taxon>
        <taxon>Asterales</taxon>
        <taxon>Asteraceae</taxon>
        <taxon>Asteroideae</taxon>
        <taxon>Anthemideae</taxon>
        <taxon>Anthemidinae</taxon>
        <taxon>Tanacetum</taxon>
    </lineage>
</organism>
<evidence type="ECO:0000313" key="2">
    <source>
        <dbReference type="EMBL" id="GFD54231.1"/>
    </source>
</evidence>
<accession>A0A699XBP1</accession>
<protein>
    <submittedName>
        <fullName evidence="2">Uncharacterized protein</fullName>
    </submittedName>
</protein>
<feature type="compositionally biased region" description="Acidic residues" evidence="1">
    <location>
        <begin position="1"/>
        <end position="18"/>
    </location>
</feature>
<gene>
    <name evidence="2" type="ORF">Tci_926200</name>
</gene>
<name>A0A699XBP1_TANCI</name>
<proteinExistence type="predicted"/>
<feature type="non-terminal residue" evidence="2">
    <location>
        <position position="1"/>
    </location>
</feature>
<dbReference type="AlphaFoldDB" id="A0A699XBP1"/>
<sequence>DANEDDEEQDENDDDEEEHPASSDSIPPRLALRVTARISFRLQPPTMSFTKEDAETFLAMPIPLPSPLTTLSSPLP</sequence>
<evidence type="ECO:0000256" key="1">
    <source>
        <dbReference type="SAM" id="MobiDB-lite"/>
    </source>
</evidence>
<reference evidence="2" key="1">
    <citation type="journal article" date="2019" name="Sci. Rep.">
        <title>Draft genome of Tanacetum cinerariifolium, the natural source of mosquito coil.</title>
        <authorList>
            <person name="Yamashiro T."/>
            <person name="Shiraishi A."/>
            <person name="Satake H."/>
            <person name="Nakayama K."/>
        </authorList>
    </citation>
    <scope>NUCLEOTIDE SEQUENCE</scope>
</reference>
<feature type="region of interest" description="Disordered" evidence="1">
    <location>
        <begin position="1"/>
        <end position="30"/>
    </location>
</feature>
<dbReference type="EMBL" id="BKCJ011803609">
    <property type="protein sequence ID" value="GFD54231.1"/>
    <property type="molecule type" value="Genomic_DNA"/>
</dbReference>
<comment type="caution">
    <text evidence="2">The sequence shown here is derived from an EMBL/GenBank/DDBJ whole genome shotgun (WGS) entry which is preliminary data.</text>
</comment>